<name>A0A9P4U978_9PLEO</name>
<gene>
    <name evidence="1" type="ORF">P171DRAFT_85506</name>
</gene>
<evidence type="ECO:0000313" key="2">
    <source>
        <dbReference type="Proteomes" id="UP000799764"/>
    </source>
</evidence>
<proteinExistence type="predicted"/>
<dbReference type="EMBL" id="MU001506">
    <property type="protein sequence ID" value="KAF2440918.1"/>
    <property type="molecule type" value="Genomic_DNA"/>
</dbReference>
<reference evidence="1" key="1">
    <citation type="journal article" date="2020" name="Stud. Mycol.">
        <title>101 Dothideomycetes genomes: a test case for predicting lifestyles and emergence of pathogens.</title>
        <authorList>
            <person name="Haridas S."/>
            <person name="Albert R."/>
            <person name="Binder M."/>
            <person name="Bloem J."/>
            <person name="Labutti K."/>
            <person name="Salamov A."/>
            <person name="Andreopoulos B."/>
            <person name="Baker S."/>
            <person name="Barry K."/>
            <person name="Bills G."/>
            <person name="Bluhm B."/>
            <person name="Cannon C."/>
            <person name="Castanera R."/>
            <person name="Culley D."/>
            <person name="Daum C."/>
            <person name="Ezra D."/>
            <person name="Gonzalez J."/>
            <person name="Henrissat B."/>
            <person name="Kuo A."/>
            <person name="Liang C."/>
            <person name="Lipzen A."/>
            <person name="Lutzoni F."/>
            <person name="Magnuson J."/>
            <person name="Mondo S."/>
            <person name="Nolan M."/>
            <person name="Ohm R."/>
            <person name="Pangilinan J."/>
            <person name="Park H.-J."/>
            <person name="Ramirez L."/>
            <person name="Alfaro M."/>
            <person name="Sun H."/>
            <person name="Tritt A."/>
            <person name="Yoshinaga Y."/>
            <person name="Zwiers L.-H."/>
            <person name="Turgeon B."/>
            <person name="Goodwin S."/>
            <person name="Spatafora J."/>
            <person name="Crous P."/>
            <person name="Grigoriev I."/>
        </authorList>
    </citation>
    <scope>NUCLEOTIDE SEQUENCE</scope>
    <source>
        <strain evidence="1">CBS 690.94</strain>
    </source>
</reference>
<accession>A0A9P4U978</accession>
<organism evidence="1 2">
    <name type="scientific">Karstenula rhodostoma CBS 690.94</name>
    <dbReference type="NCBI Taxonomy" id="1392251"/>
    <lineage>
        <taxon>Eukaryota</taxon>
        <taxon>Fungi</taxon>
        <taxon>Dikarya</taxon>
        <taxon>Ascomycota</taxon>
        <taxon>Pezizomycotina</taxon>
        <taxon>Dothideomycetes</taxon>
        <taxon>Pleosporomycetidae</taxon>
        <taxon>Pleosporales</taxon>
        <taxon>Massarineae</taxon>
        <taxon>Didymosphaeriaceae</taxon>
        <taxon>Karstenula</taxon>
    </lineage>
</organism>
<dbReference type="Proteomes" id="UP000799764">
    <property type="component" value="Unassembled WGS sequence"/>
</dbReference>
<protein>
    <submittedName>
        <fullName evidence="1">Uncharacterized protein</fullName>
    </submittedName>
</protein>
<dbReference type="AlphaFoldDB" id="A0A9P4U978"/>
<keyword evidence="2" id="KW-1185">Reference proteome</keyword>
<evidence type="ECO:0000313" key="1">
    <source>
        <dbReference type="EMBL" id="KAF2440918.1"/>
    </source>
</evidence>
<sequence length="156" mass="17530">MNIRGFQRVIYHKKIRFLQSCRGYKASEGGRGEGTGPNRGVAVRQARKAGVHQTPQHPRQAIHLAYAHSTTISLRRQRFSLRSLLLRDPFLTDGRQGRNSWPQAARTLPAAQPDAPQGHASPVLRHLFAGPKLTPLRFLSKPLLYLPLRCPTTAVW</sequence>
<comment type="caution">
    <text evidence="1">The sequence shown here is derived from an EMBL/GenBank/DDBJ whole genome shotgun (WGS) entry which is preliminary data.</text>
</comment>